<dbReference type="PANTHER" id="PTHR38011">
    <property type="entry name" value="DIHYDROFOLATE REDUCTASE FAMILY PROTEIN (AFU_ORTHOLOGUE AFUA_8G06820)"/>
    <property type="match status" value="1"/>
</dbReference>
<reference evidence="2 3" key="1">
    <citation type="submission" date="2017-11" db="EMBL/GenBank/DDBJ databases">
        <title>Genomic Encyclopedia of Archaeal and Bacterial Type Strains, Phase II (KMG-II): From Individual Species to Whole Genera.</title>
        <authorList>
            <person name="Goeker M."/>
        </authorList>
    </citation>
    <scope>NUCLEOTIDE SEQUENCE [LARGE SCALE GENOMIC DNA]</scope>
    <source>
        <strain evidence="2 3">DSM 27763</strain>
    </source>
</reference>
<evidence type="ECO:0000313" key="3">
    <source>
        <dbReference type="Proteomes" id="UP000230842"/>
    </source>
</evidence>
<dbReference type="SUPFAM" id="SSF53597">
    <property type="entry name" value="Dihydrofolate reductase-like"/>
    <property type="match status" value="1"/>
</dbReference>
<dbReference type="EMBL" id="PGEZ01000001">
    <property type="protein sequence ID" value="PJJ56109.1"/>
    <property type="molecule type" value="Genomic_DNA"/>
</dbReference>
<organism evidence="2 3">
    <name type="scientific">Mumia flava</name>
    <dbReference type="NCBI Taxonomy" id="1348852"/>
    <lineage>
        <taxon>Bacteria</taxon>
        <taxon>Bacillati</taxon>
        <taxon>Actinomycetota</taxon>
        <taxon>Actinomycetes</taxon>
        <taxon>Propionibacteriales</taxon>
        <taxon>Nocardioidaceae</taxon>
        <taxon>Mumia</taxon>
    </lineage>
</organism>
<dbReference type="Gene3D" id="3.40.430.10">
    <property type="entry name" value="Dihydrofolate Reductase, subunit A"/>
    <property type="match status" value="1"/>
</dbReference>
<gene>
    <name evidence="2" type="ORF">CLV56_0313</name>
</gene>
<sequence length="194" mass="21590">MARKVVANITLSLDGRTTGPAGPYDMGWIVPHSITDMARDHLVAITDATTAVLGRSNYEGFGGFWPTVVDDESADERDRQFAEWLNKTEKVVFSHTLEELPWENSRAADREPAEMIRQLREEEGRDIYVLASQSIIRHLLDAGEVDRLSINLAPEVVGGGARLFEDGLQASSWTLTDLATSDSGSVWLIYDRVR</sequence>
<keyword evidence="3" id="KW-1185">Reference proteome</keyword>
<dbReference type="PANTHER" id="PTHR38011:SF11">
    <property type="entry name" value="2,5-DIAMINO-6-RIBOSYLAMINO-4(3H)-PYRIMIDINONE 5'-PHOSPHATE REDUCTASE"/>
    <property type="match status" value="1"/>
</dbReference>
<dbReference type="OrthoDB" id="8419056at2"/>
<dbReference type="Pfam" id="PF01872">
    <property type="entry name" value="RibD_C"/>
    <property type="match status" value="1"/>
</dbReference>
<protein>
    <submittedName>
        <fullName evidence="2">Dihydrofolate reductase</fullName>
    </submittedName>
</protein>
<proteinExistence type="predicted"/>
<dbReference type="RefSeq" id="WP_039368749.1">
    <property type="nucleotide sequence ID" value="NZ_PGEZ01000001.1"/>
</dbReference>
<accession>A0A0B2B2Q3</accession>
<dbReference type="InterPro" id="IPR024072">
    <property type="entry name" value="DHFR-like_dom_sf"/>
</dbReference>
<dbReference type="InterPro" id="IPR050765">
    <property type="entry name" value="Riboflavin_Biosynth_HTPR"/>
</dbReference>
<evidence type="ECO:0000259" key="1">
    <source>
        <dbReference type="Pfam" id="PF01872"/>
    </source>
</evidence>
<dbReference type="Proteomes" id="UP000230842">
    <property type="component" value="Unassembled WGS sequence"/>
</dbReference>
<name>A0A0B2B2Q3_9ACTN</name>
<dbReference type="InterPro" id="IPR002734">
    <property type="entry name" value="RibDG_C"/>
</dbReference>
<dbReference type="GO" id="GO:0008703">
    <property type="term" value="F:5-amino-6-(5-phosphoribosylamino)uracil reductase activity"/>
    <property type="evidence" value="ECO:0007669"/>
    <property type="project" value="InterPro"/>
</dbReference>
<feature type="domain" description="Bacterial bifunctional deaminase-reductase C-terminal" evidence="1">
    <location>
        <begin position="3"/>
        <end position="184"/>
    </location>
</feature>
<dbReference type="GO" id="GO:0009231">
    <property type="term" value="P:riboflavin biosynthetic process"/>
    <property type="evidence" value="ECO:0007669"/>
    <property type="project" value="InterPro"/>
</dbReference>
<comment type="caution">
    <text evidence="2">The sequence shown here is derived from an EMBL/GenBank/DDBJ whole genome shotgun (WGS) entry which is preliminary data.</text>
</comment>
<dbReference type="AlphaFoldDB" id="A0A0B2B2Q3"/>
<evidence type="ECO:0000313" key="2">
    <source>
        <dbReference type="EMBL" id="PJJ56109.1"/>
    </source>
</evidence>